<dbReference type="EMBL" id="SGBB01000012">
    <property type="protein sequence ID" value="RZD18256.1"/>
    <property type="molecule type" value="Genomic_DNA"/>
</dbReference>
<dbReference type="PANTHER" id="PTHR35004:SF7">
    <property type="entry name" value="INTEGRASE PROTEIN"/>
    <property type="match status" value="1"/>
</dbReference>
<evidence type="ECO:0000256" key="1">
    <source>
        <dbReference type="ARBA" id="ARBA00009277"/>
    </source>
</evidence>
<comment type="similarity">
    <text evidence="1">Belongs to the transposase IS21/IS408/IS1162 family.</text>
</comment>
<keyword evidence="3" id="KW-0238">DNA-binding</keyword>
<evidence type="ECO:0000259" key="5">
    <source>
        <dbReference type="PROSITE" id="PS50531"/>
    </source>
</evidence>
<organism evidence="7 8">
    <name type="scientific">Candidatus Acididesulfobacter diazotrophicus</name>
    <dbReference type="NCBI Taxonomy" id="2597226"/>
    <lineage>
        <taxon>Bacteria</taxon>
        <taxon>Deltaproteobacteria</taxon>
        <taxon>Candidatus Acidulodesulfobacterales</taxon>
        <taxon>Candidatus Acididesulfobacter</taxon>
    </lineage>
</organism>
<dbReference type="GO" id="GO:0003677">
    <property type="term" value="F:DNA binding"/>
    <property type="evidence" value="ECO:0007669"/>
    <property type="project" value="UniProtKB-KW"/>
</dbReference>
<feature type="domain" description="Integrase catalytic" evidence="6">
    <location>
        <begin position="109"/>
        <end position="265"/>
    </location>
</feature>
<dbReference type="SUPFAM" id="SSF53098">
    <property type="entry name" value="Ribonuclease H-like"/>
    <property type="match status" value="1"/>
</dbReference>
<keyword evidence="4" id="KW-0233">DNA recombination</keyword>
<dbReference type="Gene3D" id="3.30.420.10">
    <property type="entry name" value="Ribonuclease H-like superfamily/Ribonuclease H"/>
    <property type="match status" value="1"/>
</dbReference>
<protein>
    <submittedName>
        <fullName evidence="7">IS21 family transposase</fullName>
    </submittedName>
</protein>
<name>A0A519BLY2_9DELT</name>
<accession>A0A519BLY2</accession>
<evidence type="ECO:0000256" key="2">
    <source>
        <dbReference type="ARBA" id="ARBA00022578"/>
    </source>
</evidence>
<evidence type="ECO:0000313" key="8">
    <source>
        <dbReference type="Proteomes" id="UP000319296"/>
    </source>
</evidence>
<evidence type="ECO:0000259" key="6">
    <source>
        <dbReference type="PROSITE" id="PS50994"/>
    </source>
</evidence>
<evidence type="ECO:0000256" key="4">
    <source>
        <dbReference type="ARBA" id="ARBA00023172"/>
    </source>
</evidence>
<dbReference type="InterPro" id="IPR036397">
    <property type="entry name" value="RNaseH_sf"/>
</dbReference>
<dbReference type="AlphaFoldDB" id="A0A519BLY2"/>
<dbReference type="Pfam" id="PF02796">
    <property type="entry name" value="HTH_7"/>
    <property type="match status" value="1"/>
</dbReference>
<sequence>MYKWYEVKRLKSLGIGIKTIARKLKISKNTVKKYLKDPNPPILNKREYVKSLDEYEINIKDMIENEYIGTRIYEELKNIGFSGSLSTVHRYINSIKETAKINKKMTTRFETDPGEQMQYDWTVWFLPAAGKKIRIYVHELVLSFSRKKYYTYSLSITAKDIIRAIVNGIEFFGGFAKELIIDNPKQMILFHNDIVIRYNDEFLRFLGLYGIKSEPCVNYRARTKGKVERPFFYIKEHLLRGLELNDILELDNLIIQFTENYNKRI</sequence>
<dbReference type="GO" id="GO:0032196">
    <property type="term" value="P:transposition"/>
    <property type="evidence" value="ECO:0007669"/>
    <property type="project" value="UniProtKB-KW"/>
</dbReference>
<dbReference type="GO" id="GO:0015074">
    <property type="term" value="P:DNA integration"/>
    <property type="evidence" value="ECO:0007669"/>
    <property type="project" value="InterPro"/>
</dbReference>
<dbReference type="Proteomes" id="UP000319296">
    <property type="component" value="Unassembled WGS sequence"/>
</dbReference>
<evidence type="ECO:0000256" key="3">
    <source>
        <dbReference type="ARBA" id="ARBA00023125"/>
    </source>
</evidence>
<evidence type="ECO:0000313" key="7">
    <source>
        <dbReference type="EMBL" id="RZD18256.1"/>
    </source>
</evidence>
<keyword evidence="2" id="KW-0815">Transposition</keyword>
<feature type="domain" description="HTH IS21-type" evidence="5">
    <location>
        <begin position="2"/>
        <end position="63"/>
    </location>
</feature>
<gene>
    <name evidence="7" type="ORF">EVG15_07135</name>
</gene>
<dbReference type="GO" id="GO:0000150">
    <property type="term" value="F:DNA strand exchange activity"/>
    <property type="evidence" value="ECO:0007669"/>
    <property type="project" value="InterPro"/>
</dbReference>
<dbReference type="PROSITE" id="PS50994">
    <property type="entry name" value="INTEGRASE"/>
    <property type="match status" value="1"/>
</dbReference>
<comment type="caution">
    <text evidence="7">The sequence shown here is derived from an EMBL/GenBank/DDBJ whole genome shotgun (WGS) entry which is preliminary data.</text>
</comment>
<reference evidence="7 8" key="1">
    <citation type="journal article" date="2019" name="ISME J.">
        <title>Insights into ecological role of a new deltaproteobacterial order Candidatus Acidulodesulfobacterales by metagenomics and metatranscriptomics.</title>
        <authorList>
            <person name="Tan S."/>
            <person name="Liu J."/>
            <person name="Fang Y."/>
            <person name="Hedlund B.P."/>
            <person name="Lian Z.H."/>
            <person name="Huang L.Y."/>
            <person name="Li J.T."/>
            <person name="Huang L.N."/>
            <person name="Li W.J."/>
            <person name="Jiang H.C."/>
            <person name="Dong H.L."/>
            <person name="Shu W.S."/>
        </authorList>
    </citation>
    <scope>NUCLEOTIDE SEQUENCE [LARGE SCALE GENOMIC DNA]</scope>
    <source>
        <strain evidence="7">AP1</strain>
    </source>
</reference>
<dbReference type="InterPro" id="IPR001584">
    <property type="entry name" value="Integrase_cat-core"/>
</dbReference>
<dbReference type="PROSITE" id="PS50531">
    <property type="entry name" value="HTH_IS21"/>
    <property type="match status" value="1"/>
</dbReference>
<dbReference type="InterPro" id="IPR006120">
    <property type="entry name" value="Resolvase_HTH_dom"/>
</dbReference>
<dbReference type="Gene3D" id="1.10.10.60">
    <property type="entry name" value="Homeodomain-like"/>
    <property type="match status" value="1"/>
</dbReference>
<dbReference type="NCBIfam" id="NF033546">
    <property type="entry name" value="transpos_IS21"/>
    <property type="match status" value="1"/>
</dbReference>
<proteinExistence type="inferred from homology"/>
<dbReference type="InterPro" id="IPR012337">
    <property type="entry name" value="RNaseH-like_sf"/>
</dbReference>
<dbReference type="InterPro" id="IPR017894">
    <property type="entry name" value="HTH_IS21_transposase_type"/>
</dbReference>
<dbReference type="PANTHER" id="PTHR35004">
    <property type="entry name" value="TRANSPOSASE RV3428C-RELATED"/>
    <property type="match status" value="1"/>
</dbReference>